<dbReference type="EMBL" id="QFOI01000141">
    <property type="protein sequence ID" value="PZP48870.1"/>
    <property type="molecule type" value="Genomic_DNA"/>
</dbReference>
<name>A0A2W5F5H9_9SPHI</name>
<dbReference type="InterPro" id="IPR036890">
    <property type="entry name" value="HATPase_C_sf"/>
</dbReference>
<sequence length="125" mass="14638">MELKFVQSYLYIMKTRMGDNIRIDIHLDDKVKRIKIPPLTFQILLENAIKHNVASSEHPLYIKIFNERFDYIIIENNYNPKIQTQASTGIGLGNLAKRYNLLFNKEIEIQSNSDLFTVKLPIVEL</sequence>
<organism evidence="1 2">
    <name type="scientific">Pseudopedobacter saltans</name>
    <dbReference type="NCBI Taxonomy" id="151895"/>
    <lineage>
        <taxon>Bacteria</taxon>
        <taxon>Pseudomonadati</taxon>
        <taxon>Bacteroidota</taxon>
        <taxon>Sphingobacteriia</taxon>
        <taxon>Sphingobacteriales</taxon>
        <taxon>Sphingobacteriaceae</taxon>
        <taxon>Pseudopedobacter</taxon>
    </lineage>
</organism>
<reference evidence="1 2" key="1">
    <citation type="submission" date="2017-11" db="EMBL/GenBank/DDBJ databases">
        <title>Infants hospitalized years apart are colonized by the same room-sourced microbial strains.</title>
        <authorList>
            <person name="Brooks B."/>
            <person name="Olm M.R."/>
            <person name="Firek B.A."/>
            <person name="Baker R."/>
            <person name="Thomas B.C."/>
            <person name="Morowitz M.J."/>
            <person name="Banfield J.F."/>
        </authorList>
    </citation>
    <scope>NUCLEOTIDE SEQUENCE [LARGE SCALE GENOMIC DNA]</scope>
    <source>
        <strain evidence="1">S2_009_000_R2_76</strain>
    </source>
</reference>
<evidence type="ECO:0000313" key="1">
    <source>
        <dbReference type="EMBL" id="PZP48870.1"/>
    </source>
</evidence>
<dbReference type="Gene3D" id="3.30.565.10">
    <property type="entry name" value="Histidine kinase-like ATPase, C-terminal domain"/>
    <property type="match status" value="1"/>
</dbReference>
<dbReference type="SUPFAM" id="SSF55874">
    <property type="entry name" value="ATPase domain of HSP90 chaperone/DNA topoisomerase II/histidine kinase"/>
    <property type="match status" value="1"/>
</dbReference>
<dbReference type="AlphaFoldDB" id="A0A2W5F5H9"/>
<dbReference type="PANTHER" id="PTHR34220:SF7">
    <property type="entry name" value="SENSOR HISTIDINE KINASE YPDA"/>
    <property type="match status" value="1"/>
</dbReference>
<dbReference type="PANTHER" id="PTHR34220">
    <property type="entry name" value="SENSOR HISTIDINE KINASE YPDA"/>
    <property type="match status" value="1"/>
</dbReference>
<proteinExistence type="predicted"/>
<gene>
    <name evidence="1" type="ORF">DI598_09205</name>
</gene>
<dbReference type="Proteomes" id="UP000249645">
    <property type="component" value="Unassembled WGS sequence"/>
</dbReference>
<comment type="caution">
    <text evidence="1">The sequence shown here is derived from an EMBL/GenBank/DDBJ whole genome shotgun (WGS) entry which is preliminary data.</text>
</comment>
<dbReference type="InterPro" id="IPR050640">
    <property type="entry name" value="Bact_2-comp_sensor_kinase"/>
</dbReference>
<evidence type="ECO:0000313" key="2">
    <source>
        <dbReference type="Proteomes" id="UP000249645"/>
    </source>
</evidence>
<accession>A0A2W5F5H9</accession>
<evidence type="ECO:0008006" key="3">
    <source>
        <dbReference type="Google" id="ProtNLM"/>
    </source>
</evidence>
<protein>
    <recommendedName>
        <fullName evidence="3">Signal transduction histidine kinase internal region domain-containing protein</fullName>
    </recommendedName>
</protein>